<keyword evidence="1" id="KW-0472">Membrane</keyword>
<protein>
    <submittedName>
        <fullName evidence="2">PrgI family protein</fullName>
    </submittedName>
</protein>
<evidence type="ECO:0000313" key="3">
    <source>
        <dbReference type="Proteomes" id="UP001056693"/>
    </source>
</evidence>
<feature type="transmembrane region" description="Helical" evidence="1">
    <location>
        <begin position="21"/>
        <end position="47"/>
    </location>
</feature>
<organism evidence="2 3">
    <name type="scientific">Ruminococcus bromii</name>
    <dbReference type="NCBI Taxonomy" id="40518"/>
    <lineage>
        <taxon>Bacteria</taxon>
        <taxon>Bacillati</taxon>
        <taxon>Bacillota</taxon>
        <taxon>Clostridia</taxon>
        <taxon>Eubacteriales</taxon>
        <taxon>Oscillospiraceae</taxon>
        <taxon>Ruminococcus</taxon>
    </lineage>
</organism>
<evidence type="ECO:0000313" key="2">
    <source>
        <dbReference type="EMBL" id="MCL3788174.1"/>
    </source>
</evidence>
<dbReference type="Proteomes" id="UP001056693">
    <property type="component" value="Unassembled WGS sequence"/>
</dbReference>
<name>A0ABT0NIU5_9FIRM</name>
<comment type="caution">
    <text evidence="2">The sequence shown here is derived from an EMBL/GenBank/DDBJ whole genome shotgun (WGS) entry which is preliminary data.</text>
</comment>
<feature type="transmembrane region" description="Helical" evidence="1">
    <location>
        <begin position="53"/>
        <end position="71"/>
    </location>
</feature>
<dbReference type="EMBL" id="SNUZ01000012">
    <property type="protein sequence ID" value="MCL3788174.1"/>
    <property type="molecule type" value="Genomic_DNA"/>
</dbReference>
<gene>
    <name evidence="2" type="ORF">E2N93_09200</name>
</gene>
<evidence type="ECO:0000256" key="1">
    <source>
        <dbReference type="SAM" id="Phobius"/>
    </source>
</evidence>
<proteinExistence type="predicted"/>
<reference evidence="2 3" key="1">
    <citation type="submission" date="2019-03" db="EMBL/GenBank/DDBJ databases">
        <authorList>
            <person name="Molinero N."/>
            <person name="Sanchez B."/>
            <person name="Walker A."/>
            <person name="Duncan S."/>
            <person name="Delgado S."/>
            <person name="Margolles A."/>
        </authorList>
    </citation>
    <scope>NUCLEOTIDE SEQUENCE [LARGE SCALE GENOMIC DNA]</scope>
    <source>
        <strain evidence="2 3">IPLA60002</strain>
    </source>
</reference>
<keyword evidence="1" id="KW-0812">Transmembrane</keyword>
<sequence>MRKVQMTKQQTIRPYEKMFGLTIKQIIGIVIGGVTVIATLVILLFVLKLPTELVMALIFVEVVSTILISIVRVNGMSLIKHFIVCMKGPVYRPYQSKGAKYYEENDE</sequence>
<dbReference type="RefSeq" id="WP_249377079.1">
    <property type="nucleotide sequence ID" value="NZ_SNUZ01000012.1"/>
</dbReference>
<accession>A0ABT0NIU5</accession>
<keyword evidence="3" id="KW-1185">Reference proteome</keyword>
<keyword evidence="1" id="KW-1133">Transmembrane helix</keyword>